<organism evidence="2">
    <name type="scientific">uncultured prokaryote</name>
    <dbReference type="NCBI Taxonomy" id="198431"/>
    <lineage>
        <taxon>unclassified sequences</taxon>
        <taxon>environmental samples</taxon>
    </lineage>
</organism>
<protein>
    <submittedName>
        <fullName evidence="2">Uncharacterized protein</fullName>
    </submittedName>
</protein>
<reference evidence="2" key="2">
    <citation type="submission" date="2015-07" db="EMBL/GenBank/DDBJ databases">
        <title>Plasmids, circular viruses and viroids from rat gut.</title>
        <authorList>
            <person name="Jorgensen T.J."/>
            <person name="Hansen M.A."/>
            <person name="Xu Z."/>
            <person name="Tabak M.A."/>
            <person name="Sorensen S.J."/>
            <person name="Hansen L.H."/>
        </authorList>
    </citation>
    <scope>NUCLEOTIDE SEQUENCE</scope>
    <source>
        <strain evidence="2">RGRH0391</strain>
    </source>
</reference>
<sequence length="98" mass="11673">MNTLNEINAEIDAIIKADNELINKRLELEKKKTREFEQLTQEKTEYLQDLYLSCDVLETELDSNKIKIALLMCKKRELEKEQAEQLKKDSFLKKIIRK</sequence>
<accession>A0A0H5Q0C7</accession>
<name>A0A0H5Q0C7_9ZZZZ</name>
<keyword evidence="1" id="KW-0175">Coiled coil</keyword>
<proteinExistence type="predicted"/>
<dbReference type="AlphaFoldDB" id="A0A0H5Q0C7"/>
<reference evidence="2" key="1">
    <citation type="submission" date="2015-06" db="EMBL/GenBank/DDBJ databases">
        <authorList>
            <person name="Joergensen T."/>
        </authorList>
    </citation>
    <scope>NUCLEOTIDE SEQUENCE</scope>
    <source>
        <strain evidence="2">RGRH0391</strain>
    </source>
</reference>
<evidence type="ECO:0000256" key="1">
    <source>
        <dbReference type="SAM" id="Coils"/>
    </source>
</evidence>
<evidence type="ECO:0000313" key="2">
    <source>
        <dbReference type="EMBL" id="CRY94865.1"/>
    </source>
</evidence>
<dbReference type="EMBL" id="LN853042">
    <property type="protein sequence ID" value="CRY94865.1"/>
    <property type="molecule type" value="Genomic_DNA"/>
</dbReference>
<feature type="coiled-coil region" evidence="1">
    <location>
        <begin position="61"/>
        <end position="88"/>
    </location>
</feature>